<proteinExistence type="predicted"/>
<dbReference type="InterPro" id="IPR001322">
    <property type="entry name" value="Lamin_tail_dom"/>
</dbReference>
<keyword evidence="2" id="KW-0732">Signal</keyword>
<feature type="region of interest" description="Disordered" evidence="1">
    <location>
        <begin position="1296"/>
        <end position="1315"/>
    </location>
</feature>
<keyword evidence="5" id="KW-1185">Reference proteome</keyword>
<feature type="domain" description="LTD" evidence="3">
    <location>
        <begin position="23"/>
        <end position="142"/>
    </location>
</feature>
<organism evidence="4 5">
    <name type="scientific">Candidatus Promineifilum breve</name>
    <dbReference type="NCBI Taxonomy" id="1806508"/>
    <lineage>
        <taxon>Bacteria</taxon>
        <taxon>Bacillati</taxon>
        <taxon>Chloroflexota</taxon>
        <taxon>Ardenticatenia</taxon>
        <taxon>Candidatus Promineifilales</taxon>
        <taxon>Candidatus Promineifilaceae</taxon>
        <taxon>Candidatus Promineifilum</taxon>
    </lineage>
</organism>
<accession>A0A160T948</accession>
<feature type="region of interest" description="Disordered" evidence="1">
    <location>
        <begin position="1596"/>
        <end position="1615"/>
    </location>
</feature>
<feature type="domain" description="LTD" evidence="3">
    <location>
        <begin position="1786"/>
        <end position="1897"/>
    </location>
</feature>
<dbReference type="Pfam" id="PF08757">
    <property type="entry name" value="CotH"/>
    <property type="match status" value="1"/>
</dbReference>
<feature type="domain" description="LTD" evidence="3">
    <location>
        <begin position="1636"/>
        <end position="1747"/>
    </location>
</feature>
<gene>
    <name evidence="4" type="ORF">CFX0092_B0805</name>
</gene>
<evidence type="ECO:0000313" key="4">
    <source>
        <dbReference type="EMBL" id="CUS06339.1"/>
    </source>
</evidence>
<dbReference type="SUPFAM" id="SSF74853">
    <property type="entry name" value="Lamin A/C globular tail domain"/>
    <property type="match status" value="9"/>
</dbReference>
<dbReference type="KEGG" id="pbf:CFX0092_B0805"/>
<dbReference type="Pfam" id="PF00932">
    <property type="entry name" value="LTD"/>
    <property type="match status" value="9"/>
</dbReference>
<evidence type="ECO:0000259" key="3">
    <source>
        <dbReference type="PROSITE" id="PS51841"/>
    </source>
</evidence>
<reference evidence="4" key="1">
    <citation type="submission" date="2016-01" db="EMBL/GenBank/DDBJ databases">
        <authorList>
            <person name="Mcilroy J.S."/>
            <person name="Karst M S."/>
            <person name="Albertsen M."/>
        </authorList>
    </citation>
    <scope>NUCLEOTIDE SEQUENCE</scope>
    <source>
        <strain evidence="4">Cfx-K</strain>
    </source>
</reference>
<feature type="domain" description="LTD" evidence="3">
    <location>
        <begin position="1336"/>
        <end position="1447"/>
    </location>
</feature>
<dbReference type="InterPro" id="IPR014867">
    <property type="entry name" value="Spore_coat_CotH_CotH2/3/7"/>
</dbReference>
<feature type="signal peptide" evidence="2">
    <location>
        <begin position="1"/>
        <end position="22"/>
    </location>
</feature>
<dbReference type="Gene3D" id="2.60.40.1260">
    <property type="entry name" value="Lamin Tail domain"/>
    <property type="match status" value="6"/>
</dbReference>
<feature type="region of interest" description="Disordered" evidence="1">
    <location>
        <begin position="1446"/>
        <end position="1465"/>
    </location>
</feature>
<dbReference type="InterPro" id="IPR059177">
    <property type="entry name" value="GH29D-like_dom"/>
</dbReference>
<protein>
    <recommendedName>
        <fullName evidence="3">LTD domain-containing protein</fullName>
    </recommendedName>
</protein>
<dbReference type="InterPro" id="IPR036415">
    <property type="entry name" value="Lamin_tail_dom_sf"/>
</dbReference>
<feature type="region of interest" description="Disordered" evidence="1">
    <location>
        <begin position="172"/>
        <end position="227"/>
    </location>
</feature>
<dbReference type="RefSeq" id="WP_095045621.1">
    <property type="nucleotide sequence ID" value="NZ_LN890656.1"/>
</dbReference>
<feature type="domain" description="LTD" evidence="3">
    <location>
        <begin position="731"/>
        <end position="844"/>
    </location>
</feature>
<feature type="compositionally biased region" description="Low complexity" evidence="1">
    <location>
        <begin position="1751"/>
        <end position="1760"/>
    </location>
</feature>
<feature type="compositionally biased region" description="Polar residues" evidence="1">
    <location>
        <begin position="199"/>
        <end position="220"/>
    </location>
</feature>
<dbReference type="Proteomes" id="UP000215027">
    <property type="component" value="Chromosome II"/>
</dbReference>
<feature type="chain" id="PRO_5007820125" description="LTD domain-containing protein" evidence="2">
    <location>
        <begin position="23"/>
        <end position="1942"/>
    </location>
</feature>
<feature type="region of interest" description="Disordered" evidence="1">
    <location>
        <begin position="1746"/>
        <end position="1767"/>
    </location>
</feature>
<evidence type="ECO:0000256" key="2">
    <source>
        <dbReference type="SAM" id="SignalP"/>
    </source>
</evidence>
<feature type="domain" description="LTD" evidence="3">
    <location>
        <begin position="1186"/>
        <end position="1297"/>
    </location>
</feature>
<dbReference type="OrthoDB" id="151979at2"/>
<sequence length="1942" mass="205619">MTRSRRALFVVLLLFVCLAVFARGGRAQTPAILINEILVGNTGTTLDADYVNYSGWIELRNTTGSNINLNNYKLSFLPAGETVTLNGTVKTGLNLPANGRAIIWADEKNSGAHMLFQMDMDGGQLTLRNPSGALIDQVTFGAQSPDVSYGRTPDGGGAWAFYDQPTFGGANTSPAYANNNPSSFAARPQFSVPGGPRSGGTSVSLSSPDSGATIRYTTDGSRPKATSPLYSGPIAVNGSTVLRARAWVAGKMVSPTATQTYLVNIPTNLPIVSVVTDPPNLWDNYMGIYVRGSNGVADCRGTANWHRKWERPASIEFYEINGTPRVNQEVGLEISGNCTRNFPQKSLEIKPKKLYGDNDMDYAFFPGDKPMTSYSRLILRNGGNDNYHAYLRDSFAQTLARGRMDVDRQAYRPAVVYLNGQYWGLYELREKMDEDYVENNYGLEEDQFDFLEKNFRVMNGTDVAFRDFYNFIKAVNITQSAAYAQVRERMDVDEFMNYLIIETFSANTDWGRNNVRYWDDYGTAYRWRWAMHDLDFSFFVRNANKDMFAYGFSTGNPMGFIAKKLWDNTTYRYEFSQRYAAHLNTTLSAARINSLLDSMAAGIRPEMAAQTARWGKPANVAAWEAEVQELRTVALARVTNSRNHLRSRLGGNPDSTLTIDIVGDGKVLVAGAEVSDGYSGPHFRNIPINYLAIPGQGDDFSHWEVVGPGTTYNTAALSLPFTANLTLRAVFEAEPPPPAAPNLVINELHHTPVDDNAYEFLEIYNPGSTAVNLSGFTIFGVTFTFPAGSSIAPGEYIIVADTPANYTGHGYQVFDFDGGLSGSGETITIFDTFNQPSDSVSYGTAAPWPGNTNATNLSLSLLDPALDNTVATNWAASRQLGGSPGAVNFPPLPPVPPVVINEIHYNPASGSEFIELVNNGPDTVALAGFTFSGIDYTFPTGTNLAAGAYLVIAADNSGQPGWLEWTSGDLSDDGETVALLDGDNQTVDTVSYDDAAPWPAAPDGLGPSLALGRLALENSNPANWGASRQSGGTPGAVNFPPLPIVINEVHHSSPAPLNDDTYEYLELVNTGSGPIDLSGYTLFGVTFTFPAGSSIAAGEYIVVADTPSTYSGHGYQVFDFSGGLSGSGELLTVSDPFGNVADTVNYGVAAPWPTTTATGPSLSLLDPALDNTVATNWAASRQNGGSPGAVNFPPLPPVPAVVINEIHYNPASGAEFIELVNDGPDTVALAGFTLSGVEYTFPTGTNLAAGAYLVIAADNSGQPTWLQWTSGALHDDGETVALLDGYGQTVDTVTYDDGGDWPTEPDGSGPSLSLLDPALNNSNAANWAKSRQNGGSPGAVNFPPLPPVPAVVINEIHYNPASGAEFIELVNDGPDPVALDGFTLSGVEYTFPTGTNLAAGAYLVIAADNSGQPAWLQWTSGALHDDGETVALLDGYGQTVDTVAYDDGGDWPTEPDGSGPSLSLLDPALNNSNAANWAKSRQNGGSPGAVNFPPLPPVPAVVINEIHYNPASGAEFIELVNDGPDPVALDGFTLSGVEYTFPAGTNLAAGAYLVIAADNSGQPAWLQWTSGALHDDGETVALLDGYGQTVDTVAYDDDGDWPTEPDGSGPSLSLLDPALNNSNAANWAKSRQNGGSPGAVNFPPLPPVPAVVINEIHYNPASGSEFIELVNNGPDPVALDGFTLSGVEYTFPTGTNLAAGAYLVIAADNSGQPTWRQWTSGALDDDGETVALFDAYAQTVDSVAYDDDGDWPAGPDGSGPSLSLLDPAQNNSNPAHWAASDLVGGTPGAANFPALPVVINEIHYNPVITPTVGIEFIELVNSGAAAVVLGNFTLVGVEYTFPAGTTLAAGAYVVIAADATGQPTWRQWTSGDLADDGETLELLNSRGQTVDSVTYGDSGAWPTEPDGTGSSLALDDPALDNGDAGNWSPSNEAGGTPGAVNF</sequence>
<feature type="compositionally biased region" description="Polar residues" evidence="1">
    <location>
        <begin position="172"/>
        <end position="183"/>
    </location>
</feature>
<feature type="domain" description="LTD" evidence="3">
    <location>
        <begin position="883"/>
        <end position="994"/>
    </location>
</feature>
<feature type="domain" description="LTD" evidence="3">
    <location>
        <begin position="1033"/>
        <end position="1150"/>
    </location>
</feature>
<evidence type="ECO:0000256" key="1">
    <source>
        <dbReference type="SAM" id="MobiDB-lite"/>
    </source>
</evidence>
<feature type="domain" description="LTD" evidence="3">
    <location>
        <begin position="1486"/>
        <end position="1597"/>
    </location>
</feature>
<dbReference type="EMBL" id="LN890656">
    <property type="protein sequence ID" value="CUS06339.1"/>
    <property type="molecule type" value="Genomic_DNA"/>
</dbReference>
<name>A0A160T948_9CHLR</name>
<dbReference type="Pfam" id="PF13290">
    <property type="entry name" value="CHB_HEX_C_1"/>
    <property type="match status" value="1"/>
</dbReference>
<evidence type="ECO:0000313" key="5">
    <source>
        <dbReference type="Proteomes" id="UP000215027"/>
    </source>
</evidence>
<feature type="region of interest" description="Disordered" evidence="1">
    <location>
        <begin position="1893"/>
        <end position="1942"/>
    </location>
</feature>
<dbReference type="PROSITE" id="PS51841">
    <property type="entry name" value="LTD"/>
    <property type="match status" value="9"/>
</dbReference>